<organism evidence="1 2">
    <name type="scientific">Desulfobacter latus</name>
    <dbReference type="NCBI Taxonomy" id="2292"/>
    <lineage>
        <taxon>Bacteria</taxon>
        <taxon>Pseudomonadati</taxon>
        <taxon>Thermodesulfobacteriota</taxon>
        <taxon>Desulfobacteria</taxon>
        <taxon>Desulfobacterales</taxon>
        <taxon>Desulfobacteraceae</taxon>
        <taxon>Desulfobacter</taxon>
    </lineage>
</organism>
<keyword evidence="1" id="KW-0808">Transferase</keyword>
<dbReference type="PANTHER" id="PTHR32175">
    <property type="entry name" value="PROTEIN, PUTATIVE, EXPRESSED-RELATED"/>
    <property type="match status" value="1"/>
</dbReference>
<dbReference type="GO" id="GO:0016740">
    <property type="term" value="F:transferase activity"/>
    <property type="evidence" value="ECO:0007669"/>
    <property type="project" value="UniProtKB-KW"/>
</dbReference>
<evidence type="ECO:0000313" key="2">
    <source>
        <dbReference type="Proteomes" id="UP000553343"/>
    </source>
</evidence>
<name>A0A850T4E3_9BACT</name>
<dbReference type="PANTHER" id="PTHR32175:SF26">
    <property type="entry name" value="PROTEIN, PUTATIVE, EXPRESSED-RELATED"/>
    <property type="match status" value="1"/>
</dbReference>
<protein>
    <submittedName>
        <fullName evidence="1">Sulfotransferase</fullName>
    </submittedName>
</protein>
<evidence type="ECO:0000313" key="1">
    <source>
        <dbReference type="EMBL" id="NWH03705.1"/>
    </source>
</evidence>
<accession>A0A850T4E3</accession>
<dbReference type="AlphaFoldDB" id="A0A850T4E3"/>
<keyword evidence="2" id="KW-1185">Reference proteome</keyword>
<dbReference type="Gene3D" id="3.40.50.300">
    <property type="entry name" value="P-loop containing nucleotide triphosphate hydrolases"/>
    <property type="match status" value="1"/>
</dbReference>
<sequence>MEKFVVAGIQRTGTTLIRTTLDKHSQCRCFGETFLFKKGRGGKLEGSYRRFINQNKYRRLLAHYLSRKKLVDEYLSSFFDKYQEYEAVGFKVMGTQVKQFPSIISYCQEKNIKVIFVIRENYLRTYLSRLSLQQNRIPHSNKKIAVKKVKVPVRSLIAKLKKIQKESLWPERAFSGNPIIKVTYEDFVSNKTKELERIFNFLSVEPQAEIESDLVKVNPNNLQDYVVNYEEVKNRLNGTEFECFFY</sequence>
<reference evidence="1 2" key="1">
    <citation type="submission" date="2020-06" db="EMBL/GenBank/DDBJ databases">
        <title>High-quality draft genome of sulfate reducer Desulfobacter latus type strain AcrS2 isolated from marine sediment.</title>
        <authorList>
            <person name="Hoppe M."/>
            <person name="Larsen C.K."/>
            <person name="Marshall I.P.G."/>
            <person name="Schramm A."/>
            <person name="Marietou A.G."/>
        </authorList>
    </citation>
    <scope>NUCLEOTIDE SEQUENCE [LARGE SCALE GENOMIC DNA]</scope>
    <source>
        <strain evidence="1 2">AcRS2</strain>
    </source>
</reference>
<dbReference type="Pfam" id="PF13469">
    <property type="entry name" value="Sulfotransfer_3"/>
    <property type="match status" value="1"/>
</dbReference>
<dbReference type="InterPro" id="IPR027417">
    <property type="entry name" value="P-loop_NTPase"/>
</dbReference>
<dbReference type="RefSeq" id="WP_178365159.1">
    <property type="nucleotide sequence ID" value="NZ_JACADJ010000003.1"/>
</dbReference>
<dbReference type="SUPFAM" id="SSF52540">
    <property type="entry name" value="P-loop containing nucleoside triphosphate hydrolases"/>
    <property type="match status" value="1"/>
</dbReference>
<gene>
    <name evidence="1" type="ORF">HXW94_01615</name>
</gene>
<dbReference type="InterPro" id="IPR052796">
    <property type="entry name" value="Nod_factor_sulfotransferase"/>
</dbReference>
<dbReference type="Proteomes" id="UP000553343">
    <property type="component" value="Unassembled WGS sequence"/>
</dbReference>
<dbReference type="EMBL" id="JACADJ010000003">
    <property type="protein sequence ID" value="NWH03705.1"/>
    <property type="molecule type" value="Genomic_DNA"/>
</dbReference>
<proteinExistence type="predicted"/>
<comment type="caution">
    <text evidence="1">The sequence shown here is derived from an EMBL/GenBank/DDBJ whole genome shotgun (WGS) entry which is preliminary data.</text>
</comment>